<evidence type="ECO:0000313" key="3">
    <source>
        <dbReference type="Proteomes" id="UP000287651"/>
    </source>
</evidence>
<comment type="caution">
    <text evidence="2">The sequence shown here is derived from an EMBL/GenBank/DDBJ whole genome shotgun (WGS) entry which is preliminary data.</text>
</comment>
<dbReference type="Proteomes" id="UP000287651">
    <property type="component" value="Unassembled WGS sequence"/>
</dbReference>
<reference evidence="2 3" key="1">
    <citation type="journal article" date="2014" name="Agronomy (Basel)">
        <title>A Draft Genome Sequence for Ensete ventricosum, the Drought-Tolerant Tree Against Hunger.</title>
        <authorList>
            <person name="Harrison J."/>
            <person name="Moore K.A."/>
            <person name="Paszkiewicz K."/>
            <person name="Jones T."/>
            <person name="Grant M."/>
            <person name="Ambacheew D."/>
            <person name="Muzemil S."/>
            <person name="Studholme D.J."/>
        </authorList>
    </citation>
    <scope>NUCLEOTIDE SEQUENCE [LARGE SCALE GENOMIC DNA]</scope>
</reference>
<organism evidence="2 3">
    <name type="scientific">Ensete ventricosum</name>
    <name type="common">Abyssinian banana</name>
    <name type="synonym">Musa ensete</name>
    <dbReference type="NCBI Taxonomy" id="4639"/>
    <lineage>
        <taxon>Eukaryota</taxon>
        <taxon>Viridiplantae</taxon>
        <taxon>Streptophyta</taxon>
        <taxon>Embryophyta</taxon>
        <taxon>Tracheophyta</taxon>
        <taxon>Spermatophyta</taxon>
        <taxon>Magnoliopsida</taxon>
        <taxon>Liliopsida</taxon>
        <taxon>Zingiberales</taxon>
        <taxon>Musaceae</taxon>
        <taxon>Ensete</taxon>
    </lineage>
</organism>
<evidence type="ECO:0000256" key="1">
    <source>
        <dbReference type="SAM" id="MobiDB-lite"/>
    </source>
</evidence>
<protein>
    <submittedName>
        <fullName evidence="2">Uncharacterized protein</fullName>
    </submittedName>
</protein>
<proteinExistence type="predicted"/>
<sequence>MSRRRIGIKGAPQGQLKGLSHSTKIKREEASASESETLDFILRNNANLIIEGTPRRPTTLAKVLSYRNSSTRSGEGSAPK</sequence>
<dbReference type="AlphaFoldDB" id="A0A427B1R7"/>
<accession>A0A427B1R7</accession>
<gene>
    <name evidence="2" type="ORF">B296_00013693</name>
</gene>
<feature type="region of interest" description="Disordered" evidence="1">
    <location>
        <begin position="1"/>
        <end position="35"/>
    </location>
</feature>
<name>A0A427B1R7_ENSVE</name>
<evidence type="ECO:0000313" key="2">
    <source>
        <dbReference type="EMBL" id="RRT82420.1"/>
    </source>
</evidence>
<dbReference type="EMBL" id="AMZH03000699">
    <property type="protein sequence ID" value="RRT82420.1"/>
    <property type="molecule type" value="Genomic_DNA"/>
</dbReference>